<name>A0ABW5VX37_9MICO</name>
<feature type="region of interest" description="Disordered" evidence="4">
    <location>
        <begin position="1"/>
        <end position="43"/>
    </location>
</feature>
<dbReference type="InterPro" id="IPR027417">
    <property type="entry name" value="P-loop_NTPase"/>
</dbReference>
<dbReference type="InterPro" id="IPR003593">
    <property type="entry name" value="AAA+_ATPase"/>
</dbReference>
<dbReference type="RefSeq" id="WP_377183910.1">
    <property type="nucleotide sequence ID" value="NZ_JBHUOG010000002.1"/>
</dbReference>
<dbReference type="Pfam" id="PF07724">
    <property type="entry name" value="AAA_2"/>
    <property type="match status" value="1"/>
</dbReference>
<accession>A0ABW5VX37</accession>
<evidence type="ECO:0000313" key="7">
    <source>
        <dbReference type="Proteomes" id="UP001597479"/>
    </source>
</evidence>
<dbReference type="CDD" id="cd00009">
    <property type="entry name" value="AAA"/>
    <property type="match status" value="1"/>
</dbReference>
<dbReference type="PANTHER" id="PTHR11638:SF18">
    <property type="entry name" value="HEAT SHOCK PROTEIN 104"/>
    <property type="match status" value="1"/>
</dbReference>
<organism evidence="6 7">
    <name type="scientific">Promicromonospora vindobonensis</name>
    <dbReference type="NCBI Taxonomy" id="195748"/>
    <lineage>
        <taxon>Bacteria</taxon>
        <taxon>Bacillati</taxon>
        <taxon>Actinomycetota</taxon>
        <taxon>Actinomycetes</taxon>
        <taxon>Micrococcales</taxon>
        <taxon>Promicromonosporaceae</taxon>
        <taxon>Promicromonospora</taxon>
    </lineage>
</organism>
<evidence type="ECO:0000256" key="4">
    <source>
        <dbReference type="SAM" id="MobiDB-lite"/>
    </source>
</evidence>
<evidence type="ECO:0000256" key="2">
    <source>
        <dbReference type="ARBA" id="ARBA00022741"/>
    </source>
</evidence>
<keyword evidence="3" id="KW-0067">ATP-binding</keyword>
<dbReference type="EMBL" id="JBHUOG010000002">
    <property type="protein sequence ID" value="MFD2794636.1"/>
    <property type="molecule type" value="Genomic_DNA"/>
</dbReference>
<evidence type="ECO:0000256" key="1">
    <source>
        <dbReference type="ARBA" id="ARBA00022737"/>
    </source>
</evidence>
<keyword evidence="2" id="KW-0547">Nucleotide-binding</keyword>
<dbReference type="Proteomes" id="UP001597479">
    <property type="component" value="Unassembled WGS sequence"/>
</dbReference>
<evidence type="ECO:0000313" key="6">
    <source>
        <dbReference type="EMBL" id="MFD2794636.1"/>
    </source>
</evidence>
<reference evidence="7" key="1">
    <citation type="journal article" date="2019" name="Int. J. Syst. Evol. Microbiol.">
        <title>The Global Catalogue of Microorganisms (GCM) 10K type strain sequencing project: providing services to taxonomists for standard genome sequencing and annotation.</title>
        <authorList>
            <consortium name="The Broad Institute Genomics Platform"/>
            <consortium name="The Broad Institute Genome Sequencing Center for Infectious Disease"/>
            <person name="Wu L."/>
            <person name="Ma J."/>
        </authorList>
    </citation>
    <scope>NUCLEOTIDE SEQUENCE [LARGE SCALE GENOMIC DNA]</scope>
    <source>
        <strain evidence="7">CCM 7044</strain>
    </source>
</reference>
<evidence type="ECO:0000256" key="3">
    <source>
        <dbReference type="ARBA" id="ARBA00022840"/>
    </source>
</evidence>
<feature type="domain" description="AAA+ ATPase" evidence="5">
    <location>
        <begin position="81"/>
        <end position="227"/>
    </location>
</feature>
<feature type="domain" description="AAA+ ATPase" evidence="5">
    <location>
        <begin position="379"/>
        <end position="551"/>
    </location>
</feature>
<dbReference type="Gene3D" id="1.10.8.60">
    <property type="match status" value="1"/>
</dbReference>
<dbReference type="InterPro" id="IPR001270">
    <property type="entry name" value="ClpA/B"/>
</dbReference>
<dbReference type="InterPro" id="IPR041546">
    <property type="entry name" value="ClpA/ClpB_AAA_lid"/>
</dbReference>
<keyword evidence="1" id="KW-0677">Repeat</keyword>
<gene>
    <name evidence="6" type="ORF">ACFS27_13850</name>
</gene>
<protein>
    <submittedName>
        <fullName evidence="6">AAA family ATPase</fullName>
    </submittedName>
</protein>
<dbReference type="PRINTS" id="PR00300">
    <property type="entry name" value="CLPPROTEASEA"/>
</dbReference>
<keyword evidence="7" id="KW-1185">Reference proteome</keyword>
<dbReference type="InterPro" id="IPR003959">
    <property type="entry name" value="ATPase_AAA_core"/>
</dbReference>
<dbReference type="SMART" id="SM00382">
    <property type="entry name" value="AAA"/>
    <property type="match status" value="2"/>
</dbReference>
<dbReference type="SUPFAM" id="SSF52540">
    <property type="entry name" value="P-loop containing nucleoside triphosphate hydrolases"/>
    <property type="match status" value="2"/>
</dbReference>
<sequence length="634" mass="68587">MGLANFTPDVSDDDATNGAGSSSGGLPTRLPPAGPPSGGNSIGDAVEEMLVNYNERFKNADPTRFRDTLIEQTLAVLIGKTKSNALLIGAAGVGKTKIVEDIARRIELGDTLIPDQLKGHTVFELPISDLVAGSGIVGTLEAKVKDVVEYARNPRNKVVLFMDEIHLLVSGRDPSYSKIAQILKPALARGDLRVVGATTSQESRDLDNDPAFSRRFSRLVVDELTATQTLEVLGTVRAGLVAHYQHQITVDDNVLKEVVRIADQNSRAGSHRPDNAITLLDRAMADRVLEQKRITTQAQAAGPNPVAQVLQATPNVPLTETRVLAVARRLLTGNAVKHTFDVQELEASLKQSIQGQDQVLDQLVDRLAREELNLFPRTTPIAWMFAGASGVGKTQTAKLVARHTTDQDPIILNMTEYNSPAAMARIIGSPAGYVGYDSNAELPFDTLESNPHRLILLDEFEKCDSSVQRLFLSALDEGSIKTSRGRAIDFSKAIIVATTNAARESLSGKTVGFGSEPTTISHQSLVKTLADHFDAELLGRFSLVLGFNPISEGTYREIVAADYAAERERIIQVSPRLASDLPAKMPDDELHALAETTYVDSQGARPARKAVRTWIEDRLLTAQAVSMPSPASDD</sequence>
<dbReference type="InterPro" id="IPR050130">
    <property type="entry name" value="ClpA_ClpB"/>
</dbReference>
<evidence type="ECO:0000259" key="5">
    <source>
        <dbReference type="SMART" id="SM00382"/>
    </source>
</evidence>
<comment type="caution">
    <text evidence="6">The sequence shown here is derived from an EMBL/GenBank/DDBJ whole genome shotgun (WGS) entry which is preliminary data.</text>
</comment>
<proteinExistence type="predicted"/>
<dbReference type="Pfam" id="PF17871">
    <property type="entry name" value="AAA_lid_9"/>
    <property type="match status" value="1"/>
</dbReference>
<dbReference type="Pfam" id="PF00004">
    <property type="entry name" value="AAA"/>
    <property type="match status" value="1"/>
</dbReference>
<dbReference type="PANTHER" id="PTHR11638">
    <property type="entry name" value="ATP-DEPENDENT CLP PROTEASE"/>
    <property type="match status" value="1"/>
</dbReference>
<dbReference type="Gene3D" id="3.40.50.300">
    <property type="entry name" value="P-loop containing nucleotide triphosphate hydrolases"/>
    <property type="match status" value="2"/>
</dbReference>